<dbReference type="InterPro" id="IPR051560">
    <property type="entry name" value="MAM_domain-containing"/>
</dbReference>
<dbReference type="InterPro" id="IPR000772">
    <property type="entry name" value="Ricin_B_lectin"/>
</dbReference>
<dbReference type="InterPro" id="IPR008979">
    <property type="entry name" value="Galactose-bd-like_sf"/>
</dbReference>
<evidence type="ECO:0000313" key="6">
    <source>
        <dbReference type="Proteomes" id="UP000366872"/>
    </source>
</evidence>
<dbReference type="Gene3D" id="2.80.10.50">
    <property type="match status" value="1"/>
</dbReference>
<feature type="domain" description="MAM" evidence="4">
    <location>
        <begin position="1315"/>
        <end position="1472"/>
    </location>
</feature>
<dbReference type="SUPFAM" id="SSF49899">
    <property type="entry name" value="Concanavalin A-like lectins/glucanases"/>
    <property type="match status" value="2"/>
</dbReference>
<keyword evidence="6" id="KW-1185">Reference proteome</keyword>
<dbReference type="Pfam" id="PF14200">
    <property type="entry name" value="RicinB_lectin_2"/>
    <property type="match status" value="1"/>
</dbReference>
<proteinExistence type="predicted"/>
<sequence length="1777" mass="192182">MKKIIYISAVAIGLVGSAQSAEIWSATTANTTVIDSEYSSTGPATLSGTEGNLVLTSSNGGFNADGMASTADINTLNGTALVDTDTVTIKLTVDSISGDLRANGVTFGMFSSAEAATTDTGMLIGAKMANQGSAVNIRASYQDIGDTGFFATDAELYDGFTMTLTANAAGYTFVLESVGATSPITVSGTFAGTEFLDHFGSGHFYFSAQKFNTGPVSTTISEASISVTGAEVFYADFNAATEISGSVTANATEANLNAGTAVGSWFLPDVEPGAIISDGDANHAFMFDRVLSGSTSNTVTALFERSVDLAGGKGLVLEMDLYAARQSSSQRIEFSLDDADGNSAYTFVFRMNDTKDFYTLNASGLLTDVTANGTGVNNGLKNPAVDGYLDWGATMIHVKAEISSQPTQAGNRGALLSIDWNGDGDYADDGELLEAHAGPRFSGVTEISSLRISNLTTIGGGAWIDNLSATATVGAVVASPDHMNLAKYQTTTADSSDSDTPKQFATDGFAAQDSRWGTSSAAPHWLAVELATPMSIGSAHLYSGTPWGFVVEDFVLQYYEGGSWIDIPGATVSGNTVPALNIVFDAPVTAQMFRLYTTDGSPRVKELALYPATDDGSMVPFGADLDLNVAKMRQYAYSSVSGNNYPKLAIDGYADDSSGWASANTAGPHDLEIHLLENEAIGGIHLYSGYTDQPGTQVQDFEVAYHDGSGWVLFDGGAVSGNTELNRVVQFNASATTTKIRLRCLGCGQAFVREFAVMPDDGGDGYPLWTDVKNEAPPSESFMDYEDSYYTIENRESGQDLANGWLQVLLNLGTDTYRLRSKASERCFEVTMASTNEGASIVEGTWSTLPHQRWRLEPVGEYVKIVNVWSGLVLGLDGTNVVQQASGPEAAQQWKINYETHYPKRGQASHYHFSHLFKPSWAYRWSNDYEEENDLKHGQYMPMQWGGIGGTSPNILKYQPKWYGRANQTTVLGFNEPDLPDQANMEEATAAYQWPRLERMRLPLAGPVPAAYKGTWRQNYEAIADEEGLRSEYMAMHWYSPNGASSGSPSTLISNMQTLYNTYGKPIWLTEFSTRDFDGTKTSWSRNHNFNFLAEFIWRAESLPWLKKYSVFEWGVSGGDPATTDASSADPTDMNSPRTSLHYNNDSTDPGWEDLAECGLLLAGWDGDAAVRDDKAYIIHNKGRFLRLIDHPASNSVSTADVLNRSATEQFMLEDAGSGKKYITGLSDGRRLSCDGSSVGLAAAGTTGAVVEWELNEYQYGWFYIDHPSTGKRLRITDADAIDVVADSNAYDNLRFRFIKHYLPISLTEVQSLPYAESFEDGIGAWREFDNDSTRYWEVGSGGTPTAAAGPGGASDGNHYLFAEGHDAGGYVTNMVECVFDLGTAGSTVMTFDYHMYGSYIDFLSLDVFDGSTWTSNVWTKKGQQQSGSDDAWLSATVDLSAYAGNAAVTLRFRTANKQWGAADPAIDNIHIDGTYQPFPYAESFEHGFGKWTQSTDDDFDWTRNSGGTDTAGTGPNGASDGSWYLYIEPHDDYNGHNKIAAIEGAFDLSTLETAELSFDYHMYGVNVDYLAVDVSDGTTWTSDVWKMTGAQQGSWSNAVVDLSAYAGGSEVMIRFRAKQLYWHVSDIALDNIRINEASLEEGYSSWAADYGLAGDDALSGADPENGGAGDGYDNLAEFALGMNPTTADAGSRDWATVSAEDGTDWFDYVHYRRANHVAEGLSYWLIDSTSLVESVTATNTQDHVIVGPAVNGYEPVTNRYEADGAARFIKLEIRQD</sequence>
<protein>
    <recommendedName>
        <fullName evidence="7">F5/8 type C domain-containing protein</fullName>
    </recommendedName>
</protein>
<dbReference type="Gene3D" id="2.60.120.260">
    <property type="entry name" value="Galactose-binding domain-like"/>
    <property type="match status" value="2"/>
</dbReference>
<organism evidence="5 6">
    <name type="scientific">Pontiella desulfatans</name>
    <dbReference type="NCBI Taxonomy" id="2750659"/>
    <lineage>
        <taxon>Bacteria</taxon>
        <taxon>Pseudomonadati</taxon>
        <taxon>Kiritimatiellota</taxon>
        <taxon>Kiritimatiellia</taxon>
        <taxon>Kiritimatiellales</taxon>
        <taxon>Pontiellaceae</taxon>
        <taxon>Pontiella</taxon>
    </lineage>
</organism>
<dbReference type="PROSITE" id="PS50231">
    <property type="entry name" value="RICIN_B_LECTIN"/>
    <property type="match status" value="1"/>
</dbReference>
<dbReference type="InterPro" id="IPR000998">
    <property type="entry name" value="MAM_dom"/>
</dbReference>
<dbReference type="Pfam" id="PF11790">
    <property type="entry name" value="Glyco_hydro_cc"/>
    <property type="match status" value="1"/>
</dbReference>
<evidence type="ECO:0000313" key="5">
    <source>
        <dbReference type="EMBL" id="VGO15663.1"/>
    </source>
</evidence>
<keyword evidence="2" id="KW-0732">Signal</keyword>
<dbReference type="RefSeq" id="WP_136081210.1">
    <property type="nucleotide sequence ID" value="NZ_CAAHFG010000002.1"/>
</dbReference>
<dbReference type="CDD" id="cd00161">
    <property type="entry name" value="beta-trefoil_Ricin-like"/>
    <property type="match status" value="1"/>
</dbReference>
<evidence type="ECO:0000259" key="3">
    <source>
        <dbReference type="PROSITE" id="PS50022"/>
    </source>
</evidence>
<feature type="signal peptide" evidence="2">
    <location>
        <begin position="1"/>
        <end position="20"/>
    </location>
</feature>
<dbReference type="GO" id="GO:0016020">
    <property type="term" value="C:membrane"/>
    <property type="evidence" value="ECO:0007669"/>
    <property type="project" value="InterPro"/>
</dbReference>
<name>A0A6C2U6Y5_PONDE</name>
<evidence type="ECO:0000256" key="2">
    <source>
        <dbReference type="SAM" id="SignalP"/>
    </source>
</evidence>
<dbReference type="SUPFAM" id="SSF49785">
    <property type="entry name" value="Galactose-binding domain-like"/>
    <property type="match status" value="2"/>
</dbReference>
<dbReference type="InterPro" id="IPR017853">
    <property type="entry name" value="GH"/>
</dbReference>
<dbReference type="PANTHER" id="PTHR23282">
    <property type="entry name" value="APICAL ENDOSOMAL GLYCOPROTEIN PRECURSOR"/>
    <property type="match status" value="1"/>
</dbReference>
<dbReference type="Gene3D" id="2.60.120.200">
    <property type="match status" value="2"/>
</dbReference>
<feature type="domain" description="F5/8 type C" evidence="3">
    <location>
        <begin position="468"/>
        <end position="595"/>
    </location>
</feature>
<reference evidence="5 6" key="1">
    <citation type="submission" date="2019-04" db="EMBL/GenBank/DDBJ databases">
        <authorList>
            <person name="Van Vliet M D."/>
        </authorList>
    </citation>
    <scope>NUCLEOTIDE SEQUENCE [LARGE SCALE GENOMIC DNA]</scope>
    <source>
        <strain evidence="5 6">F1</strain>
    </source>
</reference>
<feature type="region of interest" description="Disordered" evidence="1">
    <location>
        <begin position="1120"/>
        <end position="1146"/>
    </location>
</feature>
<evidence type="ECO:0000259" key="4">
    <source>
        <dbReference type="PROSITE" id="PS50060"/>
    </source>
</evidence>
<feature type="domain" description="MAM" evidence="4">
    <location>
        <begin position="1481"/>
        <end position="1642"/>
    </location>
</feature>
<dbReference type="SUPFAM" id="SSF51445">
    <property type="entry name" value="(Trans)glycosidases"/>
    <property type="match status" value="1"/>
</dbReference>
<dbReference type="CDD" id="cd06263">
    <property type="entry name" value="MAM"/>
    <property type="match status" value="1"/>
</dbReference>
<dbReference type="Pfam" id="PF00754">
    <property type="entry name" value="F5_F8_type_C"/>
    <property type="match status" value="2"/>
</dbReference>
<dbReference type="InterPro" id="IPR035992">
    <property type="entry name" value="Ricin_B-like_lectins"/>
</dbReference>
<evidence type="ECO:0000256" key="1">
    <source>
        <dbReference type="SAM" id="MobiDB-lite"/>
    </source>
</evidence>
<dbReference type="InterPro" id="IPR024655">
    <property type="entry name" value="Asl1_glyco_hydro_catalytic"/>
</dbReference>
<dbReference type="Proteomes" id="UP000366872">
    <property type="component" value="Unassembled WGS sequence"/>
</dbReference>
<feature type="compositionally biased region" description="Polar residues" evidence="1">
    <location>
        <begin position="1124"/>
        <end position="1146"/>
    </location>
</feature>
<gene>
    <name evidence="5" type="ORF">PDESU_04248</name>
</gene>
<evidence type="ECO:0008006" key="7">
    <source>
        <dbReference type="Google" id="ProtNLM"/>
    </source>
</evidence>
<feature type="chain" id="PRO_5025626807" description="F5/8 type C domain-containing protein" evidence="2">
    <location>
        <begin position="21"/>
        <end position="1777"/>
    </location>
</feature>
<dbReference type="SMART" id="SM00137">
    <property type="entry name" value="MAM"/>
    <property type="match status" value="1"/>
</dbReference>
<dbReference type="InterPro" id="IPR013320">
    <property type="entry name" value="ConA-like_dom_sf"/>
</dbReference>
<dbReference type="PROSITE" id="PS50022">
    <property type="entry name" value="FA58C_3"/>
    <property type="match status" value="1"/>
</dbReference>
<dbReference type="InterPro" id="IPR000421">
    <property type="entry name" value="FA58C"/>
</dbReference>
<dbReference type="SUPFAM" id="SSF50370">
    <property type="entry name" value="Ricin B-like lectins"/>
    <property type="match status" value="1"/>
</dbReference>
<accession>A0A6C2U6Y5</accession>
<dbReference type="Pfam" id="PF00629">
    <property type="entry name" value="MAM"/>
    <property type="match status" value="2"/>
</dbReference>
<dbReference type="PROSITE" id="PS50060">
    <property type="entry name" value="MAM_2"/>
    <property type="match status" value="2"/>
</dbReference>
<dbReference type="PANTHER" id="PTHR23282:SF101">
    <property type="entry name" value="MAM DOMAIN-CONTAINING PROTEIN"/>
    <property type="match status" value="1"/>
</dbReference>
<dbReference type="EMBL" id="CAAHFG010000002">
    <property type="protein sequence ID" value="VGO15663.1"/>
    <property type="molecule type" value="Genomic_DNA"/>
</dbReference>